<dbReference type="STRING" id="675120.M2YLR0"/>
<evidence type="ECO:0008006" key="3">
    <source>
        <dbReference type="Google" id="ProtNLM"/>
    </source>
</evidence>
<dbReference type="OrthoDB" id="1638493at2759"/>
<organism evidence="1 2">
    <name type="scientific">Dothistroma septosporum (strain NZE10 / CBS 128990)</name>
    <name type="common">Red band needle blight fungus</name>
    <name type="synonym">Mycosphaerella pini</name>
    <dbReference type="NCBI Taxonomy" id="675120"/>
    <lineage>
        <taxon>Eukaryota</taxon>
        <taxon>Fungi</taxon>
        <taxon>Dikarya</taxon>
        <taxon>Ascomycota</taxon>
        <taxon>Pezizomycotina</taxon>
        <taxon>Dothideomycetes</taxon>
        <taxon>Dothideomycetidae</taxon>
        <taxon>Mycosphaerellales</taxon>
        <taxon>Mycosphaerellaceae</taxon>
        <taxon>Dothistroma</taxon>
    </lineage>
</organism>
<dbReference type="eggNOG" id="ENOG502SR0E">
    <property type="taxonomic scope" value="Eukaryota"/>
</dbReference>
<dbReference type="AlphaFoldDB" id="M2YLR0"/>
<gene>
    <name evidence="1" type="ORF">DOTSEDRAFT_72388</name>
</gene>
<accession>M2YLR0</accession>
<reference evidence="1 2" key="2">
    <citation type="journal article" date="2012" name="PLoS Pathog.">
        <title>Diverse lifestyles and strategies of plant pathogenesis encoded in the genomes of eighteen Dothideomycetes fungi.</title>
        <authorList>
            <person name="Ohm R.A."/>
            <person name="Feau N."/>
            <person name="Henrissat B."/>
            <person name="Schoch C.L."/>
            <person name="Horwitz B.A."/>
            <person name="Barry K.W."/>
            <person name="Condon B.J."/>
            <person name="Copeland A.C."/>
            <person name="Dhillon B."/>
            <person name="Glaser F."/>
            <person name="Hesse C.N."/>
            <person name="Kosti I."/>
            <person name="LaButti K."/>
            <person name="Lindquist E.A."/>
            <person name="Lucas S."/>
            <person name="Salamov A.A."/>
            <person name="Bradshaw R.E."/>
            <person name="Ciuffetti L."/>
            <person name="Hamelin R.C."/>
            <person name="Kema G.H.J."/>
            <person name="Lawrence C."/>
            <person name="Scott J.A."/>
            <person name="Spatafora J.W."/>
            <person name="Turgeon B.G."/>
            <person name="de Wit P.J.G.M."/>
            <person name="Zhong S."/>
            <person name="Goodwin S.B."/>
            <person name="Grigoriev I.V."/>
        </authorList>
    </citation>
    <scope>NUCLEOTIDE SEQUENCE [LARGE SCALE GENOMIC DNA]</scope>
    <source>
        <strain evidence="2">NZE10 / CBS 128990</strain>
    </source>
</reference>
<protein>
    <recommendedName>
        <fullName evidence="3">F-box domain-containing protein</fullName>
    </recommendedName>
</protein>
<keyword evidence="2" id="KW-1185">Reference proteome</keyword>
<dbReference type="OMA" id="VYRLWLY"/>
<evidence type="ECO:0000313" key="1">
    <source>
        <dbReference type="EMBL" id="EME42941.1"/>
    </source>
</evidence>
<dbReference type="CDD" id="cd09917">
    <property type="entry name" value="F-box_SF"/>
    <property type="match status" value="1"/>
</dbReference>
<sequence>MDSLPNEILTHIYLSLPNIASTINLSATCHRLNSAFHSSKRLVILQEAADAEFGPIEDIIQLLTHNSSQPAHVRRSVPISEALIKQIVKVGRIAQQYEEIYPFKKWKTDYGNRRVLTAPERYTLRRAIYRLWLYSLAFHNASHIRTCRRLPELMRERAKLLHNFSTLFLAEMLDAHLVMKDMVANNICPSNGKIKQKFNKRFPESKHQLLFNINMHLNYSPEPTSLGTDYYNSVYGATRYQSRLAPTRWHEPGAEGWGDDIQHYYVVEDMMKLDPEQLLYLRQQCTLKAQVEGYVRALGDWFGNNGETFTETLEFVLRQRGGQNVEELRERIEEGEVGIAITQI</sequence>
<reference evidence="2" key="1">
    <citation type="journal article" date="2012" name="PLoS Genet.">
        <title>The genomes of the fungal plant pathogens Cladosporium fulvum and Dothistroma septosporum reveal adaptation to different hosts and lifestyles but also signatures of common ancestry.</title>
        <authorList>
            <person name="de Wit P.J.G.M."/>
            <person name="van der Burgt A."/>
            <person name="Oekmen B."/>
            <person name="Stergiopoulos I."/>
            <person name="Abd-Elsalam K.A."/>
            <person name="Aerts A.L."/>
            <person name="Bahkali A.H."/>
            <person name="Beenen H.G."/>
            <person name="Chettri P."/>
            <person name="Cox M.P."/>
            <person name="Datema E."/>
            <person name="de Vries R.P."/>
            <person name="Dhillon B."/>
            <person name="Ganley A.R."/>
            <person name="Griffiths S.A."/>
            <person name="Guo Y."/>
            <person name="Hamelin R.C."/>
            <person name="Henrissat B."/>
            <person name="Kabir M.S."/>
            <person name="Jashni M.K."/>
            <person name="Kema G."/>
            <person name="Klaubauf S."/>
            <person name="Lapidus A."/>
            <person name="Levasseur A."/>
            <person name="Lindquist E."/>
            <person name="Mehrabi R."/>
            <person name="Ohm R.A."/>
            <person name="Owen T.J."/>
            <person name="Salamov A."/>
            <person name="Schwelm A."/>
            <person name="Schijlen E."/>
            <person name="Sun H."/>
            <person name="van den Burg H.A."/>
            <person name="van Ham R.C.H.J."/>
            <person name="Zhang S."/>
            <person name="Goodwin S.B."/>
            <person name="Grigoriev I.V."/>
            <person name="Collemare J."/>
            <person name="Bradshaw R.E."/>
        </authorList>
    </citation>
    <scope>NUCLEOTIDE SEQUENCE [LARGE SCALE GENOMIC DNA]</scope>
    <source>
        <strain evidence="2">NZE10 / CBS 128990</strain>
    </source>
</reference>
<name>M2YLR0_DOTSN</name>
<dbReference type="HOGENOM" id="CLU_066899_0_0_1"/>
<proteinExistence type="predicted"/>
<evidence type="ECO:0000313" key="2">
    <source>
        <dbReference type="Proteomes" id="UP000016933"/>
    </source>
</evidence>
<dbReference type="EMBL" id="KB446540">
    <property type="protein sequence ID" value="EME42941.1"/>
    <property type="molecule type" value="Genomic_DNA"/>
</dbReference>
<dbReference type="Proteomes" id="UP000016933">
    <property type="component" value="Unassembled WGS sequence"/>
</dbReference>